<dbReference type="PANTHER" id="PTHR19321:SF41">
    <property type="entry name" value="FASCETTO-RELATED"/>
    <property type="match status" value="1"/>
</dbReference>
<dbReference type="Pfam" id="PF03999">
    <property type="entry name" value="MAP65_ASE1"/>
    <property type="match status" value="1"/>
</dbReference>
<dbReference type="OrthoDB" id="642895at2759"/>
<dbReference type="GO" id="GO:0008017">
    <property type="term" value="F:microtubule binding"/>
    <property type="evidence" value="ECO:0007669"/>
    <property type="project" value="InterPro"/>
</dbReference>
<dbReference type="Proteomes" id="UP000183832">
    <property type="component" value="Unassembled WGS sequence"/>
</dbReference>
<dbReference type="EMBL" id="CVRI01000051">
    <property type="protein sequence ID" value="CRK99628.1"/>
    <property type="molecule type" value="Genomic_DNA"/>
</dbReference>
<dbReference type="STRING" id="568069.A0A1J1IJA7"/>
<name>A0A1J1IJA7_9DIPT</name>
<dbReference type="AlphaFoldDB" id="A0A1J1IJA7"/>
<dbReference type="GO" id="GO:0051256">
    <property type="term" value="P:mitotic spindle midzone assembly"/>
    <property type="evidence" value="ECO:0007669"/>
    <property type="project" value="TreeGrafter"/>
</dbReference>
<gene>
    <name evidence="2" type="primary">similar to GG18895</name>
    <name evidence="2" type="ORF">CLUMA_CG012940</name>
</gene>
<proteinExistence type="predicted"/>
<evidence type="ECO:0000313" key="2">
    <source>
        <dbReference type="EMBL" id="CRK99628.1"/>
    </source>
</evidence>
<dbReference type="InterPro" id="IPR007145">
    <property type="entry name" value="MAP65_Ase1_PRC1"/>
</dbReference>
<feature type="coiled-coil region" evidence="1">
    <location>
        <begin position="281"/>
        <end position="343"/>
    </location>
</feature>
<sequence>MDQCKIEFFKTVEDSIIPQLQTICEGWIDIFGCEKLFNIQVESLVHRLEKMFNGIVKKNRKTQAKLKSRIESLMNEKQRIESLLNEEIKPPIDQSFSLNDRHKNLKTTIISYREKCIRKFQQEAKELAEKLEIDCSNVKKLLEDDLQLTAANVDKLEEIVVDWRERKILYQEIENVRSQIEIIWKDLEVSDEVQSEFDSLPLNNESLDKLQAELQRCNQLKLEKFPKLVDQLIQEIFEYSEKCKKPVPLRMHPEDYDQSNLIELEANLKDLKVFYEENEKVLTLLDKRDNLKTELEALKVKQQDLRSRLQNRGGQLLKDEQERKLLEKKLQKAEIALSKAAAEYQSIHNTPFTVNGELLKLEKLNVRRKSIKKPYNG</sequence>
<protein>
    <submittedName>
        <fullName evidence="2">CLUMA_CG012940, isoform A</fullName>
    </submittedName>
</protein>
<feature type="coiled-coil region" evidence="1">
    <location>
        <begin position="121"/>
        <end position="159"/>
    </location>
</feature>
<dbReference type="GO" id="GO:1990023">
    <property type="term" value="C:mitotic spindle midzone"/>
    <property type="evidence" value="ECO:0007669"/>
    <property type="project" value="TreeGrafter"/>
</dbReference>
<keyword evidence="3" id="KW-1185">Reference proteome</keyword>
<keyword evidence="1" id="KW-0175">Coiled coil</keyword>
<feature type="coiled-coil region" evidence="1">
    <location>
        <begin position="56"/>
        <end position="83"/>
    </location>
</feature>
<accession>A0A1J1IJA7</accession>
<evidence type="ECO:0000313" key="3">
    <source>
        <dbReference type="Proteomes" id="UP000183832"/>
    </source>
</evidence>
<dbReference type="PANTHER" id="PTHR19321">
    <property type="entry name" value="PROTEIN REGULATOR OF CYTOKINESIS 1 PRC1-RELATED"/>
    <property type="match status" value="1"/>
</dbReference>
<evidence type="ECO:0000256" key="1">
    <source>
        <dbReference type="SAM" id="Coils"/>
    </source>
</evidence>
<dbReference type="GO" id="GO:0005737">
    <property type="term" value="C:cytoplasm"/>
    <property type="evidence" value="ECO:0007669"/>
    <property type="project" value="TreeGrafter"/>
</dbReference>
<dbReference type="Gene3D" id="1.20.58.1520">
    <property type="match status" value="1"/>
</dbReference>
<organism evidence="2 3">
    <name type="scientific">Clunio marinus</name>
    <dbReference type="NCBI Taxonomy" id="568069"/>
    <lineage>
        <taxon>Eukaryota</taxon>
        <taxon>Metazoa</taxon>
        <taxon>Ecdysozoa</taxon>
        <taxon>Arthropoda</taxon>
        <taxon>Hexapoda</taxon>
        <taxon>Insecta</taxon>
        <taxon>Pterygota</taxon>
        <taxon>Neoptera</taxon>
        <taxon>Endopterygota</taxon>
        <taxon>Diptera</taxon>
        <taxon>Nematocera</taxon>
        <taxon>Chironomoidea</taxon>
        <taxon>Chironomidae</taxon>
        <taxon>Clunio</taxon>
    </lineage>
</organism>
<reference evidence="2 3" key="1">
    <citation type="submission" date="2015-04" db="EMBL/GenBank/DDBJ databases">
        <authorList>
            <person name="Syromyatnikov M.Y."/>
            <person name="Popov V.N."/>
        </authorList>
    </citation>
    <scope>NUCLEOTIDE SEQUENCE [LARGE SCALE GENOMIC DNA]</scope>
</reference>